<evidence type="ECO:0000256" key="1">
    <source>
        <dbReference type="SAM" id="SignalP"/>
    </source>
</evidence>
<keyword evidence="3" id="KW-1185">Reference proteome</keyword>
<dbReference type="AlphaFoldDB" id="B3E2H5"/>
<dbReference type="RefSeq" id="WP_012468584.1">
    <property type="nucleotide sequence ID" value="NC_010814.1"/>
</dbReference>
<proteinExistence type="predicted"/>
<organism evidence="2 3">
    <name type="scientific">Trichlorobacter lovleyi (strain ATCC BAA-1151 / DSM 17278 / SZ)</name>
    <name type="common">Geobacter lovleyi</name>
    <dbReference type="NCBI Taxonomy" id="398767"/>
    <lineage>
        <taxon>Bacteria</taxon>
        <taxon>Pseudomonadati</taxon>
        <taxon>Thermodesulfobacteriota</taxon>
        <taxon>Desulfuromonadia</taxon>
        <taxon>Geobacterales</taxon>
        <taxon>Geobacteraceae</taxon>
        <taxon>Trichlorobacter</taxon>
    </lineage>
</organism>
<dbReference type="HOGENOM" id="CLU_617863_0_0_7"/>
<gene>
    <name evidence="2" type="ordered locus">Glov_0500</name>
</gene>
<dbReference type="EMBL" id="CP001089">
    <property type="protein sequence ID" value="ACD94228.1"/>
    <property type="molecule type" value="Genomic_DNA"/>
</dbReference>
<feature type="chain" id="PRO_5002787481" evidence="1">
    <location>
        <begin position="29"/>
        <end position="390"/>
    </location>
</feature>
<protein>
    <submittedName>
        <fullName evidence="2">Uncharacterized protein</fullName>
    </submittedName>
</protein>
<evidence type="ECO:0000313" key="2">
    <source>
        <dbReference type="EMBL" id="ACD94228.1"/>
    </source>
</evidence>
<feature type="signal peptide" evidence="1">
    <location>
        <begin position="1"/>
        <end position="28"/>
    </location>
</feature>
<keyword evidence="1" id="KW-0732">Signal</keyword>
<name>B3E2H5_TRIL1</name>
<dbReference type="STRING" id="398767.Glov_0500"/>
<accession>B3E2H5</accession>
<evidence type="ECO:0000313" key="3">
    <source>
        <dbReference type="Proteomes" id="UP000002420"/>
    </source>
</evidence>
<reference evidence="2 3" key="1">
    <citation type="submission" date="2008-05" db="EMBL/GenBank/DDBJ databases">
        <title>Complete sequence of chromosome of Geobacter lovleyi SZ.</title>
        <authorList>
            <consortium name="US DOE Joint Genome Institute"/>
            <person name="Lucas S."/>
            <person name="Copeland A."/>
            <person name="Lapidus A."/>
            <person name="Glavina del Rio T."/>
            <person name="Dalin E."/>
            <person name="Tice H."/>
            <person name="Bruce D."/>
            <person name="Goodwin L."/>
            <person name="Pitluck S."/>
            <person name="Chertkov O."/>
            <person name="Meincke L."/>
            <person name="Brettin T."/>
            <person name="Detter J.C."/>
            <person name="Han C."/>
            <person name="Tapia R."/>
            <person name="Kuske C.R."/>
            <person name="Schmutz J."/>
            <person name="Larimer F."/>
            <person name="Land M."/>
            <person name="Hauser L."/>
            <person name="Kyrpides N."/>
            <person name="Mikhailova N."/>
            <person name="Sung Y."/>
            <person name="Fletcher K.E."/>
            <person name="Ritalahti K.M."/>
            <person name="Loeffler F.E."/>
            <person name="Richardson P."/>
        </authorList>
    </citation>
    <scope>NUCLEOTIDE SEQUENCE [LARGE SCALE GENOMIC DNA]</scope>
    <source>
        <strain evidence="3">ATCC BAA-1151 / DSM 17278 / SZ</strain>
    </source>
</reference>
<dbReference type="KEGG" id="glo:Glov_0500"/>
<dbReference type="Proteomes" id="UP000002420">
    <property type="component" value="Chromosome"/>
</dbReference>
<sequence>MKNYLKNSIHLILLATVGLFIGAVPAQADLAEDLQGLIVQSQNLEVQLKNITLNPDSVCGPLVEANKQARALSNSAAALNSSLAAPLQTDAALLTAMDTLSMTVLNISNESLRLSLDLKALSTVSRAITLKDGMTATLQLSDDIGAMADRIGEMSDKILVMSDNIGVMADRILVSQQLQSQNLALTQQGLLQTQTNALTLVGVLETATNDLALSSLIAEGTVLTAKLSALVLNPFTMKTQMQYAAASIRTYLDKVKALHTTMLFQAGTGTSYLSTTTLLNQQNMTIMLSSLANVLDGYTIAIGGLQAITSKPTLTDSMKSMLQMSADIGLMANRVLEMGDVILAMADNIGMVADQILVAQQLQNANMVVTQASVLGAQEFAIGVLKRLVN</sequence>